<dbReference type="SUPFAM" id="SSF159672">
    <property type="entry name" value="CbiG N-terminal domain-like"/>
    <property type="match status" value="1"/>
</dbReference>
<sequence>MASRTVLVALTRHGATHAAHLASALPDADILVTERFAGICKAHSNRAIVYSGPLREQMAGLFTGYKRIVLFLSLGAVVRLIAPHLKSKAHDPAVLAVDDAARFAIPVLAGHLGGANAFAEEVAGILQALPVITTASDVGGTIPVDILGRELGWRVEADKETLTRTAACVINGEPVALIQEAGTRDWWTRSTPLPDNIHCFHEMAAVDPDQFQALLWVTRREVPLALAKQLQGKLVIYRPPERSSHY</sequence>
<gene>
    <name evidence="3" type="ORF">BECKSD772F_GA0070984_10573</name>
</gene>
<dbReference type="InterPro" id="IPR021744">
    <property type="entry name" value="CbiG_N"/>
</dbReference>
<evidence type="ECO:0000259" key="1">
    <source>
        <dbReference type="Pfam" id="PF11760"/>
    </source>
</evidence>
<dbReference type="PANTHER" id="PTHR37477">
    <property type="entry name" value="COBALT-PRECORRIN-5A HYDROLASE"/>
    <property type="match status" value="1"/>
</dbReference>
<name>A0A450YFC2_9GAMM</name>
<dbReference type="EMBL" id="CAADFR010000057">
    <property type="protein sequence ID" value="VFK40246.1"/>
    <property type="molecule type" value="Genomic_DNA"/>
</dbReference>
<reference evidence="3" key="1">
    <citation type="submission" date="2019-02" db="EMBL/GenBank/DDBJ databases">
        <authorList>
            <person name="Gruber-Vodicka R. H."/>
            <person name="Seah K. B. B."/>
        </authorList>
    </citation>
    <scope>NUCLEOTIDE SEQUENCE</scope>
    <source>
        <strain evidence="3">BECK_S1321</strain>
    </source>
</reference>
<evidence type="ECO:0000259" key="2">
    <source>
        <dbReference type="Pfam" id="PF11761"/>
    </source>
</evidence>
<keyword evidence="3" id="KW-0378">Hydrolase</keyword>
<dbReference type="PANTHER" id="PTHR37477:SF1">
    <property type="entry name" value="COBALT-PRECORRIN-5A HYDROLASE"/>
    <property type="match status" value="1"/>
</dbReference>
<dbReference type="InterPro" id="IPR021745">
    <property type="entry name" value="CbiG_mid"/>
</dbReference>
<protein>
    <submittedName>
        <fullName evidence="3">Cobalt-precorrin 5A hydrolase</fullName>
    </submittedName>
</protein>
<dbReference type="Pfam" id="PF11761">
    <property type="entry name" value="CbiG_mid"/>
    <property type="match status" value="1"/>
</dbReference>
<organism evidence="3">
    <name type="scientific">Candidatus Kentrum sp. SD</name>
    <dbReference type="NCBI Taxonomy" id="2126332"/>
    <lineage>
        <taxon>Bacteria</taxon>
        <taxon>Pseudomonadati</taxon>
        <taxon>Pseudomonadota</taxon>
        <taxon>Gammaproteobacteria</taxon>
        <taxon>Candidatus Kentrum</taxon>
    </lineage>
</organism>
<dbReference type="Pfam" id="PF11760">
    <property type="entry name" value="CbiG_N"/>
    <property type="match status" value="1"/>
</dbReference>
<dbReference type="AlphaFoldDB" id="A0A450YFC2"/>
<dbReference type="InterPro" id="IPR052553">
    <property type="entry name" value="CbiG_hydrolase"/>
</dbReference>
<evidence type="ECO:0000313" key="3">
    <source>
        <dbReference type="EMBL" id="VFK40246.1"/>
    </source>
</evidence>
<feature type="domain" description="Cobalamin biosynthesis central region" evidence="2">
    <location>
        <begin position="143"/>
        <end position="239"/>
    </location>
</feature>
<proteinExistence type="predicted"/>
<dbReference type="GO" id="GO:0016787">
    <property type="term" value="F:hydrolase activity"/>
    <property type="evidence" value="ECO:0007669"/>
    <property type="project" value="UniProtKB-KW"/>
</dbReference>
<dbReference type="InterPro" id="IPR038029">
    <property type="entry name" value="GbiG_N_sf"/>
</dbReference>
<dbReference type="Gene3D" id="3.40.50.11220">
    <property type="match status" value="1"/>
</dbReference>
<feature type="domain" description="Cobalamin synthesis G N-terminal" evidence="1">
    <location>
        <begin position="58"/>
        <end position="137"/>
    </location>
</feature>
<accession>A0A450YFC2</accession>